<dbReference type="InterPro" id="IPR046371">
    <property type="entry name" value="Bcl-2_BH1-3"/>
</dbReference>
<organism evidence="8 9">
    <name type="scientific">Cotesia typhae</name>
    <dbReference type="NCBI Taxonomy" id="2053667"/>
    <lineage>
        <taxon>Eukaryota</taxon>
        <taxon>Metazoa</taxon>
        <taxon>Ecdysozoa</taxon>
        <taxon>Arthropoda</taxon>
        <taxon>Hexapoda</taxon>
        <taxon>Insecta</taxon>
        <taxon>Pterygota</taxon>
        <taxon>Neoptera</taxon>
        <taxon>Endopterygota</taxon>
        <taxon>Hymenoptera</taxon>
        <taxon>Apocrita</taxon>
        <taxon>Ichneumonoidea</taxon>
        <taxon>Braconidae</taxon>
        <taxon>Microgastrinae</taxon>
        <taxon>Cotesia</taxon>
    </lineage>
</organism>
<proteinExistence type="inferred from homology"/>
<dbReference type="Proteomes" id="UP000729913">
    <property type="component" value="Unassembled WGS sequence"/>
</dbReference>
<dbReference type="PANTHER" id="PTHR11256:SF48">
    <property type="entry name" value="BCL-2-RELATED OVARIAN KILLER PROTEIN"/>
    <property type="match status" value="1"/>
</dbReference>
<dbReference type="SMART" id="SM00337">
    <property type="entry name" value="BCL"/>
    <property type="match status" value="1"/>
</dbReference>
<dbReference type="InterPro" id="IPR002475">
    <property type="entry name" value="Bcl2-like"/>
</dbReference>
<dbReference type="PANTHER" id="PTHR11256">
    <property type="entry name" value="BCL-2 RELATED"/>
    <property type="match status" value="1"/>
</dbReference>
<accession>A0A8J5UQF9</accession>
<keyword evidence="3 6" id="KW-0812">Transmembrane</keyword>
<dbReference type="OrthoDB" id="6021377at2759"/>
<keyword evidence="5 6" id="KW-0472">Membrane</keyword>
<protein>
    <recommendedName>
        <fullName evidence="7">Bcl-2 Bcl-2 homology region 1-3 domain-containing protein</fullName>
    </recommendedName>
</protein>
<gene>
    <name evidence="8" type="ORF">G9C98_002978</name>
</gene>
<evidence type="ECO:0000256" key="2">
    <source>
        <dbReference type="ARBA" id="ARBA00009458"/>
    </source>
</evidence>
<feature type="transmembrane region" description="Helical" evidence="6">
    <location>
        <begin position="235"/>
        <end position="255"/>
    </location>
</feature>
<keyword evidence="4 6" id="KW-1133">Transmembrane helix</keyword>
<dbReference type="GO" id="GO:0005741">
    <property type="term" value="C:mitochondrial outer membrane"/>
    <property type="evidence" value="ECO:0007669"/>
    <property type="project" value="TreeGrafter"/>
</dbReference>
<comment type="caution">
    <text evidence="8">The sequence shown here is derived from an EMBL/GenBank/DDBJ whole genome shotgun (WGS) entry which is preliminary data.</text>
</comment>
<sequence length="257" mass="28084">MVSRVVNKLDDKLLLSVPPVTVNVRRSSLSLLNLPDGLAFQGVAGSARRRLSNISDVVSKKISDTIGWRSVSTNLELTVIQKKLGLKRMRSGGMMSSEGLVVVSEVSPVLTNLGAELEKIHPKLYTNIARQIGAGSFSNEQTTMEAIADVSRELLRGGQMTWGKIISLYSVAGGIAVDCVRQGKPEFIGVIQRAMTIVLEEDLASWIQANGGWIGLSNKCRTSIDSDTWHKRNTLIVLVSTMLIMGLALLIRIFIFY</sequence>
<comment type="similarity">
    <text evidence="2">Belongs to the Bcl-2 family.</text>
</comment>
<evidence type="ECO:0000256" key="4">
    <source>
        <dbReference type="ARBA" id="ARBA00022989"/>
    </source>
</evidence>
<evidence type="ECO:0000256" key="1">
    <source>
        <dbReference type="ARBA" id="ARBA00004167"/>
    </source>
</evidence>
<reference evidence="8" key="1">
    <citation type="submission" date="2020-03" db="EMBL/GenBank/DDBJ databases">
        <authorList>
            <person name="Chebbi M.A."/>
            <person name="Drezen J.M."/>
        </authorList>
    </citation>
    <scope>NUCLEOTIDE SEQUENCE</scope>
    <source>
        <tissue evidence="8">Whole body</tissue>
    </source>
</reference>
<dbReference type="GO" id="GO:0001836">
    <property type="term" value="P:release of cytochrome c from mitochondria"/>
    <property type="evidence" value="ECO:0007669"/>
    <property type="project" value="TreeGrafter"/>
</dbReference>
<dbReference type="GO" id="GO:0097192">
    <property type="term" value="P:extrinsic apoptotic signaling pathway in absence of ligand"/>
    <property type="evidence" value="ECO:0007669"/>
    <property type="project" value="TreeGrafter"/>
</dbReference>
<dbReference type="GO" id="GO:0008630">
    <property type="term" value="P:intrinsic apoptotic signaling pathway in response to DNA damage"/>
    <property type="evidence" value="ECO:0007669"/>
    <property type="project" value="TreeGrafter"/>
</dbReference>
<comment type="subcellular location">
    <subcellularLocation>
        <location evidence="1">Membrane</location>
        <topology evidence="1">Single-pass membrane protein</topology>
    </subcellularLocation>
</comment>
<evidence type="ECO:0000256" key="6">
    <source>
        <dbReference type="SAM" id="Phobius"/>
    </source>
</evidence>
<dbReference type="GO" id="GO:0042981">
    <property type="term" value="P:regulation of apoptotic process"/>
    <property type="evidence" value="ECO:0007669"/>
    <property type="project" value="InterPro"/>
</dbReference>
<evidence type="ECO:0000259" key="7">
    <source>
        <dbReference type="SMART" id="SM00337"/>
    </source>
</evidence>
<evidence type="ECO:0000313" key="9">
    <source>
        <dbReference type="Proteomes" id="UP000729913"/>
    </source>
</evidence>
<name>A0A8J5UQF9_9HYME</name>
<dbReference type="InterPro" id="IPR026298">
    <property type="entry name" value="Bcl-2_fam"/>
</dbReference>
<keyword evidence="9" id="KW-1185">Reference proteome</keyword>
<evidence type="ECO:0000256" key="3">
    <source>
        <dbReference type="ARBA" id="ARBA00022692"/>
    </source>
</evidence>
<dbReference type="AlphaFoldDB" id="A0A8J5UQF9"/>
<dbReference type="Pfam" id="PF00452">
    <property type="entry name" value="Bcl-2"/>
    <property type="match status" value="1"/>
</dbReference>
<dbReference type="PROSITE" id="PS50062">
    <property type="entry name" value="BCL2_FAMILY"/>
    <property type="match status" value="1"/>
</dbReference>
<feature type="domain" description="Bcl-2 Bcl-2 homology region 1-3" evidence="7">
    <location>
        <begin position="110"/>
        <end position="213"/>
    </location>
</feature>
<dbReference type="CDD" id="cd06845">
    <property type="entry name" value="Bcl-2_like"/>
    <property type="match status" value="1"/>
</dbReference>
<dbReference type="EMBL" id="JAAOIC020000052">
    <property type="protein sequence ID" value="KAG8035852.1"/>
    <property type="molecule type" value="Genomic_DNA"/>
</dbReference>
<evidence type="ECO:0000313" key="8">
    <source>
        <dbReference type="EMBL" id="KAG8035852.1"/>
    </source>
</evidence>
<evidence type="ECO:0000256" key="5">
    <source>
        <dbReference type="ARBA" id="ARBA00023136"/>
    </source>
</evidence>
<dbReference type="GO" id="GO:0051400">
    <property type="term" value="F:BH domain binding"/>
    <property type="evidence" value="ECO:0007669"/>
    <property type="project" value="TreeGrafter"/>
</dbReference>
<reference evidence="8" key="2">
    <citation type="submission" date="2021-04" db="EMBL/GenBank/DDBJ databases">
        <title>Genome-wide patterns of bracovirus chromosomal integration into multiple host tissues during parasitism.</title>
        <authorList>
            <person name="Chebbi M.A.C."/>
        </authorList>
    </citation>
    <scope>NUCLEOTIDE SEQUENCE</scope>
    <source>
        <tissue evidence="8">Whole body</tissue>
    </source>
</reference>